<feature type="transmembrane region" description="Helical" evidence="6">
    <location>
        <begin position="176"/>
        <end position="195"/>
    </location>
</feature>
<dbReference type="Proteomes" id="UP000616724">
    <property type="component" value="Unassembled WGS sequence"/>
</dbReference>
<accession>A0A8J3RN99</accession>
<keyword evidence="6" id="KW-0472">Membrane</keyword>
<dbReference type="Pfam" id="PF04234">
    <property type="entry name" value="CopC"/>
    <property type="match status" value="1"/>
</dbReference>
<dbReference type="InterPro" id="IPR007348">
    <property type="entry name" value="CopC_dom"/>
</dbReference>
<comment type="subcellular location">
    <subcellularLocation>
        <location evidence="1">Cell envelope</location>
    </subcellularLocation>
</comment>
<gene>
    <name evidence="9" type="ORF">Plo01_61800</name>
</gene>
<feature type="compositionally biased region" description="Low complexity" evidence="5">
    <location>
        <begin position="121"/>
        <end position="156"/>
    </location>
</feature>
<sequence length="201" mass="20359">MKTSPFAAALVLLAALVLSTVPAAPALAHDTLKSSDPGKGEKVESLERVKLTFTASVRFPKVVVRSADGAPYHDGKPASDGPVVTQEVKPDLPPGEYVIAYRVVSSDGHPIEGEVPFTLTGSTAPSPAAETPGTSASPSPEESPAGTAAPGASESPVRLTPAPAADTAGSGGVPGWLWLVIGGLTGIGIGLFFSMRNKKQP</sequence>
<feature type="signal peptide" evidence="7">
    <location>
        <begin position="1"/>
        <end position="23"/>
    </location>
</feature>
<evidence type="ECO:0000256" key="2">
    <source>
        <dbReference type="ARBA" id="ARBA00022723"/>
    </source>
</evidence>
<dbReference type="InterPro" id="IPR032694">
    <property type="entry name" value="CopC/D"/>
</dbReference>
<proteinExistence type="predicted"/>
<dbReference type="SUPFAM" id="SSF81296">
    <property type="entry name" value="E set domains"/>
    <property type="match status" value="1"/>
</dbReference>
<dbReference type="EMBL" id="BOOH01000051">
    <property type="protein sequence ID" value="GIH79751.1"/>
    <property type="molecule type" value="Genomic_DNA"/>
</dbReference>
<dbReference type="GO" id="GO:0005507">
    <property type="term" value="F:copper ion binding"/>
    <property type="evidence" value="ECO:0007669"/>
    <property type="project" value="InterPro"/>
</dbReference>
<evidence type="ECO:0000259" key="8">
    <source>
        <dbReference type="Pfam" id="PF04234"/>
    </source>
</evidence>
<evidence type="ECO:0000313" key="9">
    <source>
        <dbReference type="EMBL" id="GIH79751.1"/>
    </source>
</evidence>
<feature type="region of interest" description="Disordered" evidence="5">
    <location>
        <begin position="112"/>
        <end position="168"/>
    </location>
</feature>
<dbReference type="InterPro" id="IPR014756">
    <property type="entry name" value="Ig_E-set"/>
</dbReference>
<evidence type="ECO:0000313" key="10">
    <source>
        <dbReference type="Proteomes" id="UP000616724"/>
    </source>
</evidence>
<dbReference type="RefSeq" id="WP_203894198.1">
    <property type="nucleotide sequence ID" value="NZ_BOOH01000051.1"/>
</dbReference>
<keyword evidence="2" id="KW-0479">Metal-binding</keyword>
<dbReference type="GO" id="GO:0042597">
    <property type="term" value="C:periplasmic space"/>
    <property type="evidence" value="ECO:0007669"/>
    <property type="project" value="InterPro"/>
</dbReference>
<dbReference type="PANTHER" id="PTHR34820:SF4">
    <property type="entry name" value="INNER MEMBRANE PROTEIN YEBZ"/>
    <property type="match status" value="1"/>
</dbReference>
<feature type="domain" description="CopC" evidence="8">
    <location>
        <begin position="29"/>
        <end position="119"/>
    </location>
</feature>
<evidence type="ECO:0000256" key="5">
    <source>
        <dbReference type="SAM" id="MobiDB-lite"/>
    </source>
</evidence>
<evidence type="ECO:0000256" key="6">
    <source>
        <dbReference type="SAM" id="Phobius"/>
    </source>
</evidence>
<keyword evidence="10" id="KW-1185">Reference proteome</keyword>
<evidence type="ECO:0000256" key="7">
    <source>
        <dbReference type="SAM" id="SignalP"/>
    </source>
</evidence>
<dbReference type="GO" id="GO:0046688">
    <property type="term" value="P:response to copper ion"/>
    <property type="evidence" value="ECO:0007669"/>
    <property type="project" value="InterPro"/>
</dbReference>
<dbReference type="GO" id="GO:0005886">
    <property type="term" value="C:plasma membrane"/>
    <property type="evidence" value="ECO:0007669"/>
    <property type="project" value="TreeGrafter"/>
</dbReference>
<feature type="chain" id="PRO_5035313226" evidence="7">
    <location>
        <begin position="24"/>
        <end position="201"/>
    </location>
</feature>
<evidence type="ECO:0000256" key="1">
    <source>
        <dbReference type="ARBA" id="ARBA00004196"/>
    </source>
</evidence>
<evidence type="ECO:0000256" key="4">
    <source>
        <dbReference type="ARBA" id="ARBA00023008"/>
    </source>
</evidence>
<dbReference type="AlphaFoldDB" id="A0A8J3RN99"/>
<dbReference type="Gene3D" id="2.60.40.1220">
    <property type="match status" value="1"/>
</dbReference>
<keyword evidence="6" id="KW-1133">Transmembrane helix</keyword>
<feature type="region of interest" description="Disordered" evidence="5">
    <location>
        <begin position="67"/>
        <end position="90"/>
    </location>
</feature>
<evidence type="ECO:0000256" key="3">
    <source>
        <dbReference type="ARBA" id="ARBA00022729"/>
    </source>
</evidence>
<dbReference type="GO" id="GO:0006825">
    <property type="term" value="P:copper ion transport"/>
    <property type="evidence" value="ECO:0007669"/>
    <property type="project" value="InterPro"/>
</dbReference>
<keyword evidence="4" id="KW-0186">Copper</keyword>
<keyword evidence="6" id="KW-0812">Transmembrane</keyword>
<organism evidence="9 10">
    <name type="scientific">Planobispora longispora</name>
    <dbReference type="NCBI Taxonomy" id="28887"/>
    <lineage>
        <taxon>Bacteria</taxon>
        <taxon>Bacillati</taxon>
        <taxon>Actinomycetota</taxon>
        <taxon>Actinomycetes</taxon>
        <taxon>Streptosporangiales</taxon>
        <taxon>Streptosporangiaceae</taxon>
        <taxon>Planobispora</taxon>
    </lineage>
</organism>
<keyword evidence="3 7" id="KW-0732">Signal</keyword>
<dbReference type="GO" id="GO:0030313">
    <property type="term" value="C:cell envelope"/>
    <property type="evidence" value="ECO:0007669"/>
    <property type="project" value="UniProtKB-SubCell"/>
</dbReference>
<dbReference type="InterPro" id="IPR014755">
    <property type="entry name" value="Cu-Rt/internalin_Ig-like"/>
</dbReference>
<name>A0A8J3RN99_9ACTN</name>
<reference evidence="9 10" key="1">
    <citation type="submission" date="2021-01" db="EMBL/GenBank/DDBJ databases">
        <title>Whole genome shotgun sequence of Planobispora longispora NBRC 13918.</title>
        <authorList>
            <person name="Komaki H."/>
            <person name="Tamura T."/>
        </authorList>
    </citation>
    <scope>NUCLEOTIDE SEQUENCE [LARGE SCALE GENOMIC DNA]</scope>
    <source>
        <strain evidence="9 10">NBRC 13918</strain>
    </source>
</reference>
<dbReference type="PANTHER" id="PTHR34820">
    <property type="entry name" value="INNER MEMBRANE PROTEIN YEBZ"/>
    <property type="match status" value="1"/>
</dbReference>
<protein>
    <submittedName>
        <fullName evidence="9">Copper resistance protein CopC</fullName>
    </submittedName>
</protein>
<comment type="caution">
    <text evidence="9">The sequence shown here is derived from an EMBL/GenBank/DDBJ whole genome shotgun (WGS) entry which is preliminary data.</text>
</comment>